<dbReference type="SUPFAM" id="SSF48452">
    <property type="entry name" value="TPR-like"/>
    <property type="match status" value="1"/>
</dbReference>
<evidence type="ECO:0000259" key="3">
    <source>
        <dbReference type="Pfam" id="PF10373"/>
    </source>
</evidence>
<dbReference type="InterPro" id="IPR045153">
    <property type="entry name" value="Est1/Ebs1-like"/>
</dbReference>
<dbReference type="AlphaFoldDB" id="A0AAF3FEW5"/>
<feature type="compositionally biased region" description="Polar residues" evidence="2">
    <location>
        <begin position="426"/>
        <end position="437"/>
    </location>
</feature>
<feature type="compositionally biased region" description="Basic and acidic residues" evidence="2">
    <location>
        <begin position="407"/>
        <end position="425"/>
    </location>
</feature>
<dbReference type="GO" id="GO:0042162">
    <property type="term" value="F:telomeric DNA binding"/>
    <property type="evidence" value="ECO:0007669"/>
    <property type="project" value="TreeGrafter"/>
</dbReference>
<dbReference type="WBParaSite" id="MBELARI_LOCUS5568">
    <property type="protein sequence ID" value="MBELARI_LOCUS5568"/>
    <property type="gene ID" value="MBELARI_LOCUS5568"/>
</dbReference>
<dbReference type="GO" id="GO:0070034">
    <property type="term" value="F:telomerase RNA binding"/>
    <property type="evidence" value="ECO:0007669"/>
    <property type="project" value="TreeGrafter"/>
</dbReference>
<dbReference type="PANTHER" id="PTHR15696">
    <property type="entry name" value="SMG-7 SUPPRESSOR WITH MORPHOLOGICAL EFFECT ON GENITALIA PROTEIN 7"/>
    <property type="match status" value="1"/>
</dbReference>
<dbReference type="Proteomes" id="UP000887575">
    <property type="component" value="Unassembled WGS sequence"/>
</dbReference>
<proteinExistence type="predicted"/>
<protein>
    <submittedName>
        <fullName evidence="5">DNA/RNA-binding domain-containing protein</fullName>
    </submittedName>
</protein>
<name>A0AAF3FEW5_9BILA</name>
<dbReference type="Gene3D" id="1.25.40.10">
    <property type="entry name" value="Tetratricopeptide repeat domain"/>
    <property type="match status" value="1"/>
</dbReference>
<sequence>MDVEIQFENLLSNLHQLEKFVDRPELGTNYVLPTVEILLNAAKINAEIFLSKALQQKLWKTIKLLIDDVSQNSKDNNRKYNLINVCNMALCWLVDLSLLVQTECGFQFSAAPMFLVANKALYVPYPQRLSSSYRRRFESFICLRVGDLFRYKSEHDTADRLYAASVSAIPFIGDAWNQRGLVAMLRGDTLSALYYHYRAIYCKFPFLAASSNIQRILEKYSNEVVVVKSSYDERYLHALSYSHFLFPINREIIDSLINESISVERLTCFICVLSELGDSKDEKGISDTIQHLIDGIIDFIATKDSCSQEDFLTLALCLRVCSQEVLQSKNVDCLMQKLKEKQVSIEDVHHLRCLLSFDNPLPYPLNSTDILNVLSAIRDGTQRNKIPLPLKENESALAIKATTNKSRKPDVSVEPFKNEEGKDYKSINQLDDNTQGGSRRVFHEELEDVIDLPCSSDEEIE</sequence>
<reference evidence="5" key="1">
    <citation type="submission" date="2024-02" db="UniProtKB">
        <authorList>
            <consortium name="WormBaseParasite"/>
        </authorList>
    </citation>
    <scope>IDENTIFICATION</scope>
</reference>
<accession>A0AAF3FEW5</accession>
<dbReference type="GO" id="GO:0000184">
    <property type="term" value="P:nuclear-transcribed mRNA catabolic process, nonsense-mediated decay"/>
    <property type="evidence" value="ECO:0007669"/>
    <property type="project" value="UniProtKB-KW"/>
</dbReference>
<dbReference type="InterPro" id="IPR011990">
    <property type="entry name" value="TPR-like_helical_dom_sf"/>
</dbReference>
<dbReference type="GO" id="GO:0005697">
    <property type="term" value="C:telomerase holoenzyme complex"/>
    <property type="evidence" value="ECO:0007669"/>
    <property type="project" value="TreeGrafter"/>
</dbReference>
<dbReference type="Pfam" id="PF10373">
    <property type="entry name" value="EST1_DNA_bind"/>
    <property type="match status" value="1"/>
</dbReference>
<evidence type="ECO:0000256" key="2">
    <source>
        <dbReference type="SAM" id="MobiDB-lite"/>
    </source>
</evidence>
<dbReference type="PANTHER" id="PTHR15696:SF0">
    <property type="entry name" value="TELOMERASE-BINDING PROTEIN EST1A"/>
    <property type="match status" value="1"/>
</dbReference>
<feature type="region of interest" description="Disordered" evidence="2">
    <location>
        <begin position="402"/>
        <end position="441"/>
    </location>
</feature>
<keyword evidence="1" id="KW-0866">Nonsense-mediated mRNA decay</keyword>
<keyword evidence="4" id="KW-1185">Reference proteome</keyword>
<evidence type="ECO:0000313" key="4">
    <source>
        <dbReference type="Proteomes" id="UP000887575"/>
    </source>
</evidence>
<dbReference type="InterPro" id="IPR018834">
    <property type="entry name" value="DNA/RNA-bd_Est1-type"/>
</dbReference>
<evidence type="ECO:0000256" key="1">
    <source>
        <dbReference type="ARBA" id="ARBA00023161"/>
    </source>
</evidence>
<evidence type="ECO:0000313" key="5">
    <source>
        <dbReference type="WBParaSite" id="MBELARI_LOCUS5568"/>
    </source>
</evidence>
<feature type="domain" description="DNA/RNA-binding" evidence="3">
    <location>
        <begin position="167"/>
        <end position="223"/>
    </location>
</feature>
<organism evidence="4 5">
    <name type="scientific">Mesorhabditis belari</name>
    <dbReference type="NCBI Taxonomy" id="2138241"/>
    <lineage>
        <taxon>Eukaryota</taxon>
        <taxon>Metazoa</taxon>
        <taxon>Ecdysozoa</taxon>
        <taxon>Nematoda</taxon>
        <taxon>Chromadorea</taxon>
        <taxon>Rhabditida</taxon>
        <taxon>Rhabditina</taxon>
        <taxon>Rhabditomorpha</taxon>
        <taxon>Rhabditoidea</taxon>
        <taxon>Rhabditidae</taxon>
        <taxon>Mesorhabditinae</taxon>
        <taxon>Mesorhabditis</taxon>
    </lineage>
</organism>